<dbReference type="EMBL" id="JH413835">
    <property type="protein sequence ID" value="EHL30085.1"/>
    <property type="molecule type" value="Genomic_DNA"/>
</dbReference>
<dbReference type="HOGENOM" id="CLU_2233137_0_0_6"/>
<dbReference type="RefSeq" id="WP_006871722.1">
    <property type="nucleotide sequence ID" value="NZ_JH413835.1"/>
</dbReference>
<protein>
    <submittedName>
        <fullName evidence="2">Uncharacterized protein</fullName>
    </submittedName>
</protein>
<evidence type="ECO:0000313" key="2">
    <source>
        <dbReference type="EMBL" id="EHL30085.1"/>
    </source>
</evidence>
<evidence type="ECO:0000256" key="1">
    <source>
        <dbReference type="SAM" id="Coils"/>
    </source>
</evidence>
<keyword evidence="1" id="KW-0175">Coiled coil</keyword>
<accession>G9ERB6</accession>
<proteinExistence type="predicted"/>
<dbReference type="Proteomes" id="UP000002770">
    <property type="component" value="Unassembled WGS sequence"/>
</dbReference>
<dbReference type="AlphaFoldDB" id="G9ERB6"/>
<evidence type="ECO:0000313" key="3">
    <source>
        <dbReference type="Proteomes" id="UP000002770"/>
    </source>
</evidence>
<keyword evidence="3" id="KW-1185">Reference proteome</keyword>
<sequence length="105" mass="11930">MMPALVKGLRNIKTMSNRLDKVQSPHEAFISAAALHREKQRHLQELAILRNRLDEINLRLEQINEQQNQVAEAFDISPPRAVKSALRTGIQSKTGSTSHGFKIKY</sequence>
<feature type="coiled-coil region" evidence="1">
    <location>
        <begin position="32"/>
        <end position="73"/>
    </location>
</feature>
<dbReference type="InParanoid" id="G9ERB6"/>
<name>G9ERB6_9GAMM</name>
<dbReference type="STRING" id="658187.LDG_7828"/>
<reference evidence="2 3" key="1">
    <citation type="journal article" date="2011" name="BMC Genomics">
        <title>Insight into cross-talk between intra-amoebal pathogens.</title>
        <authorList>
            <person name="Gimenez G."/>
            <person name="Bertelli C."/>
            <person name="Moliner C."/>
            <person name="Robert C."/>
            <person name="Raoult D."/>
            <person name="Fournier P.E."/>
            <person name="Greub G."/>
        </authorList>
    </citation>
    <scope>NUCLEOTIDE SEQUENCE [LARGE SCALE GENOMIC DNA]</scope>
    <source>
        <strain evidence="2 3">LLAP12</strain>
    </source>
</reference>
<organism evidence="2 3">
    <name type="scientific">Legionella drancourtii LLAP12</name>
    <dbReference type="NCBI Taxonomy" id="658187"/>
    <lineage>
        <taxon>Bacteria</taxon>
        <taxon>Pseudomonadati</taxon>
        <taxon>Pseudomonadota</taxon>
        <taxon>Gammaproteobacteria</taxon>
        <taxon>Legionellales</taxon>
        <taxon>Legionellaceae</taxon>
        <taxon>Legionella</taxon>
    </lineage>
</organism>
<gene>
    <name evidence="2" type="ORF">LDG_7828</name>
</gene>